<feature type="compositionally biased region" description="Low complexity" evidence="1">
    <location>
        <begin position="49"/>
        <end position="73"/>
    </location>
</feature>
<name>A0A5Q4BGT1_9PEZI</name>
<sequence>MSHRQPPPQPARGSRPQTAASSGPAPMASGSKAPASSSAPAPRTTSKQSTIITTTTATTTTATTTSTTATATTPILAAPKPVRPVSSTLQPPAPQWTGNPSPPSYTSFNVPPPASPAPNPGAGGLSAPSRMASSPGVSTSNRLANLRSPGPGALTSFPTPPTPPQQQREATSYFPKDINTTHPPPKKPSTPVPAPTRRPPLSVVHGVLTPPEKARSPVEAAAAAAAAAPETKQQPPRRSSSPRDEAAAPETKQRPGVIDFDNLEETLQNLRFAPSPMLSTIYSVPSTPRDELTTPDFPTGTTSCFTPPSTNPTPEPLTPLDPTPPRGGGLPLPAAAAAPINEPFIMPPARPRANSRRASPPNGKRGRAVVACIDTPVTFSTSWYAHPAAPDFSVCSRCYEDHLVGTRFEHDFRGKVCDDGEPRACRFSKPRVRDYLLRTTLATGRIEDLVGFLRHRSAVPDCKGSDGVRGSERGARWFRPRNNAVPNMVVCEACFEDHVQPYRLAAQHFEPAAGQAPGDVWSCDLSIPRIRNAYRTAAARDDWAGFAKEAAARMNMPACAGRQKVTVGSRRWFTPATNGRHEGVLVCAACYSDRVAGSGEEHRWLQVAGDNNDHDHDHDHDGLASRYGSLVYCALGHFNVGVAMARAVESGDASVFWRALDGVCREEFCHPRGIKDGGTWYTFPSHPEDFAICAACVAAVASPLGLASSLVPRCGVPPGATITCSLNPASPRFASYAARLREAFLAADAQPLEAYALEFASLPPCPRDEDVRDRRWYGWRDGCVACPSCYRECVRGTALAASMPLRGDVVAASLACEMYSPRMRALYADACARSPPDASALLEAGRRRRAVYVETVPAIREMVMGLQGSLCGNHVDSILAEYGSASRTHVLRELERRWREVE</sequence>
<feature type="compositionally biased region" description="Low complexity" evidence="1">
    <location>
        <begin position="19"/>
        <end position="42"/>
    </location>
</feature>
<feature type="region of interest" description="Disordered" evidence="1">
    <location>
        <begin position="1"/>
        <end position="259"/>
    </location>
</feature>
<evidence type="ECO:0000256" key="1">
    <source>
        <dbReference type="SAM" id="MobiDB-lite"/>
    </source>
</evidence>
<feature type="compositionally biased region" description="Polar residues" evidence="1">
    <location>
        <begin position="85"/>
        <end position="109"/>
    </location>
</feature>
<evidence type="ECO:0000313" key="3">
    <source>
        <dbReference type="Proteomes" id="UP000326340"/>
    </source>
</evidence>
<comment type="caution">
    <text evidence="2">The sequence shown here is derived from an EMBL/GenBank/DDBJ whole genome shotgun (WGS) entry which is preliminary data.</text>
</comment>
<reference evidence="2 3" key="1">
    <citation type="journal article" date="2019" name="Sci. Rep.">
        <title>Colletotrichum shisoi sp. nov., an anthracnose pathogen of Perilla frutescens in Japan: molecular phylogenetic, morphological and genomic evidence.</title>
        <authorList>
            <person name="Gan P."/>
            <person name="Tsushima A."/>
            <person name="Hiroyama R."/>
            <person name="Narusaka M."/>
            <person name="Takano Y."/>
            <person name="Narusaka Y."/>
            <person name="Kawaradani M."/>
            <person name="Damm U."/>
            <person name="Shirasu K."/>
        </authorList>
    </citation>
    <scope>NUCLEOTIDE SEQUENCE [LARGE SCALE GENOMIC DNA]</scope>
    <source>
        <strain evidence="2 3">PG-2018a</strain>
    </source>
</reference>
<evidence type="ECO:0008006" key="4">
    <source>
        <dbReference type="Google" id="ProtNLM"/>
    </source>
</evidence>
<organism evidence="2 3">
    <name type="scientific">Colletotrichum shisoi</name>
    <dbReference type="NCBI Taxonomy" id="2078593"/>
    <lineage>
        <taxon>Eukaryota</taxon>
        <taxon>Fungi</taxon>
        <taxon>Dikarya</taxon>
        <taxon>Ascomycota</taxon>
        <taxon>Pezizomycotina</taxon>
        <taxon>Sordariomycetes</taxon>
        <taxon>Hypocreomycetidae</taxon>
        <taxon>Glomerellales</taxon>
        <taxon>Glomerellaceae</taxon>
        <taxon>Colletotrichum</taxon>
        <taxon>Colletotrichum destructivum species complex</taxon>
    </lineage>
</organism>
<dbReference type="AlphaFoldDB" id="A0A5Q4BGT1"/>
<dbReference type="Proteomes" id="UP000326340">
    <property type="component" value="Unassembled WGS sequence"/>
</dbReference>
<evidence type="ECO:0000313" key="2">
    <source>
        <dbReference type="EMBL" id="TQN65854.1"/>
    </source>
</evidence>
<feature type="compositionally biased region" description="Pro residues" evidence="1">
    <location>
        <begin position="1"/>
        <end position="10"/>
    </location>
</feature>
<accession>A0A5Q4BGT1</accession>
<gene>
    <name evidence="2" type="ORF">CSHISOI_09563</name>
</gene>
<protein>
    <recommendedName>
        <fullName evidence="4">Integral membrane protein</fullName>
    </recommendedName>
</protein>
<dbReference type="OrthoDB" id="5324692at2759"/>
<feature type="region of interest" description="Disordered" evidence="1">
    <location>
        <begin position="280"/>
        <end position="316"/>
    </location>
</feature>
<dbReference type="EMBL" id="PUHP01001429">
    <property type="protein sequence ID" value="TQN65854.1"/>
    <property type="molecule type" value="Genomic_DNA"/>
</dbReference>
<proteinExistence type="predicted"/>
<feature type="compositionally biased region" description="Polar residues" evidence="1">
    <location>
        <begin position="131"/>
        <end position="143"/>
    </location>
</feature>
<feature type="compositionally biased region" description="Pro residues" evidence="1">
    <location>
        <begin position="182"/>
        <end position="198"/>
    </location>
</feature>
<dbReference type="PRINTS" id="PR01217">
    <property type="entry name" value="PRICHEXTENSN"/>
</dbReference>
<keyword evidence="3" id="KW-1185">Reference proteome</keyword>
<feature type="compositionally biased region" description="Pro residues" evidence="1">
    <location>
        <begin position="110"/>
        <end position="119"/>
    </location>
</feature>